<sequence length="62" mass="7147">MRFRYRLLNLCSIVLINWLLDYAGMFVSNGDFTVQHLLAVPLVATIALSILFKKAQLNYLFP</sequence>
<keyword evidence="1" id="KW-0812">Transmembrane</keyword>
<dbReference type="EMBL" id="VSSQ01126541">
    <property type="protein sequence ID" value="MPN56328.1"/>
    <property type="molecule type" value="Genomic_DNA"/>
</dbReference>
<keyword evidence="1" id="KW-1133">Transmembrane helix</keyword>
<reference evidence="2" key="1">
    <citation type="submission" date="2019-08" db="EMBL/GenBank/DDBJ databases">
        <authorList>
            <person name="Kucharzyk K."/>
            <person name="Murdoch R.W."/>
            <person name="Higgins S."/>
            <person name="Loffler F."/>
        </authorList>
    </citation>
    <scope>NUCLEOTIDE SEQUENCE</scope>
</reference>
<keyword evidence="1" id="KW-0472">Membrane</keyword>
<evidence type="ECO:0000256" key="1">
    <source>
        <dbReference type="SAM" id="Phobius"/>
    </source>
</evidence>
<comment type="caution">
    <text evidence="2">The sequence shown here is derived from an EMBL/GenBank/DDBJ whole genome shotgun (WGS) entry which is preliminary data.</text>
</comment>
<organism evidence="2">
    <name type="scientific">bioreactor metagenome</name>
    <dbReference type="NCBI Taxonomy" id="1076179"/>
    <lineage>
        <taxon>unclassified sequences</taxon>
        <taxon>metagenomes</taxon>
        <taxon>ecological metagenomes</taxon>
    </lineage>
</organism>
<protein>
    <submittedName>
        <fullName evidence="2">Uncharacterized protein</fullName>
    </submittedName>
</protein>
<accession>A0A645IY38</accession>
<feature type="transmembrane region" description="Helical" evidence="1">
    <location>
        <begin position="7"/>
        <end position="27"/>
    </location>
</feature>
<evidence type="ECO:0000313" key="2">
    <source>
        <dbReference type="EMBL" id="MPN56328.1"/>
    </source>
</evidence>
<dbReference type="AlphaFoldDB" id="A0A645IY38"/>
<name>A0A645IY38_9ZZZZ</name>
<proteinExistence type="predicted"/>
<gene>
    <name evidence="2" type="ORF">SDC9_204016</name>
</gene>
<feature type="transmembrane region" description="Helical" evidence="1">
    <location>
        <begin position="33"/>
        <end position="52"/>
    </location>
</feature>